<dbReference type="Gene3D" id="3.30.1330.40">
    <property type="entry name" value="RutC-like"/>
    <property type="match status" value="1"/>
</dbReference>
<dbReference type="CDD" id="cd06153">
    <property type="entry name" value="YjgF_YER057c_UK114_like_5"/>
    <property type="match status" value="1"/>
</dbReference>
<proteinExistence type="predicted"/>
<reference evidence="1 2" key="1">
    <citation type="submission" date="2014-02" db="EMBL/GenBank/DDBJ databases">
        <authorList>
            <person name="Sears C."/>
            <person name="Carroll K."/>
            <person name="Sack B.R."/>
            <person name="Qadri F."/>
            <person name="Myers L.L."/>
            <person name="Chung G.-T."/>
            <person name="Escheverria P."/>
            <person name="Fraser C.M."/>
            <person name="Sadzewicz L."/>
            <person name="Shefchek K.A."/>
            <person name="Tallon L."/>
            <person name="Das S.P."/>
            <person name="Daugherty S."/>
            <person name="Mongodin E.F."/>
        </authorList>
    </citation>
    <scope>NUCLEOTIDE SEQUENCE [LARGE SCALE GENOMIC DNA]</scope>
    <source>
        <strain evidence="2">3988T(B)14</strain>
    </source>
</reference>
<evidence type="ECO:0000313" key="2">
    <source>
        <dbReference type="Proteomes" id="UP000020529"/>
    </source>
</evidence>
<comment type="caution">
    <text evidence="1">The sequence shown here is derived from an EMBL/GenBank/DDBJ whole genome shotgun (WGS) entry which is preliminary data.</text>
</comment>
<protein>
    <submittedName>
        <fullName evidence="1">Endoribonuclease L-PSP family protein</fullName>
    </submittedName>
</protein>
<dbReference type="SUPFAM" id="SSF55298">
    <property type="entry name" value="YjgF-like"/>
    <property type="match status" value="1"/>
</dbReference>
<accession>A0A015STF0</accession>
<dbReference type="PATRIC" id="fig|1339315.3.peg.1498"/>
<dbReference type="PANTHER" id="PTHR11803:SF39">
    <property type="entry name" value="2-IMINOBUTANOATE_2-IMINOPROPANOATE DEAMINASE"/>
    <property type="match status" value="1"/>
</dbReference>
<dbReference type="Pfam" id="PF01042">
    <property type="entry name" value="Ribonuc_L-PSP"/>
    <property type="match status" value="1"/>
</dbReference>
<dbReference type="GO" id="GO:0005829">
    <property type="term" value="C:cytosol"/>
    <property type="evidence" value="ECO:0007669"/>
    <property type="project" value="TreeGrafter"/>
</dbReference>
<gene>
    <name evidence="1" type="ORF">M124_0696</name>
</gene>
<name>A0A015STF0_BACFG</name>
<dbReference type="EMBL" id="JGCY01000237">
    <property type="protein sequence ID" value="EXY75464.1"/>
    <property type="molecule type" value="Genomic_DNA"/>
</dbReference>
<dbReference type="InterPro" id="IPR035959">
    <property type="entry name" value="RutC-like_sf"/>
</dbReference>
<evidence type="ECO:0000313" key="1">
    <source>
        <dbReference type="EMBL" id="EXY75464.1"/>
    </source>
</evidence>
<dbReference type="GO" id="GO:0019239">
    <property type="term" value="F:deaminase activity"/>
    <property type="evidence" value="ECO:0007669"/>
    <property type="project" value="TreeGrafter"/>
</dbReference>
<organism evidence="1 2">
    <name type="scientific">Bacteroides fragilis str. 3988T(B)14</name>
    <dbReference type="NCBI Taxonomy" id="1339315"/>
    <lineage>
        <taxon>Bacteria</taxon>
        <taxon>Pseudomonadati</taxon>
        <taxon>Bacteroidota</taxon>
        <taxon>Bacteroidia</taxon>
        <taxon>Bacteroidales</taxon>
        <taxon>Bacteroidaceae</taxon>
        <taxon>Bacteroides</taxon>
    </lineage>
</organism>
<dbReference type="PANTHER" id="PTHR11803">
    <property type="entry name" value="2-IMINOBUTANOATE/2-IMINOPROPANOATE DEAMINASE RIDA"/>
    <property type="match status" value="1"/>
</dbReference>
<dbReference type="Proteomes" id="UP000020529">
    <property type="component" value="Unassembled WGS sequence"/>
</dbReference>
<dbReference type="AlphaFoldDB" id="A0A015STF0"/>
<dbReference type="InterPro" id="IPR006175">
    <property type="entry name" value="YjgF/YER057c/UK114"/>
</dbReference>
<sequence>MEYRKHRIEYLRTTVEYSLFGGEGGTREAHLMFHVDPEAGSYEEQLTAIRKAYHRILSRKVKIRGMVPVFCRYFLSDAANQWEALQAVLQKEPSCAVSVVQQPPLDGSKIALWVYLTSEPNAAYKHYWTAGAGVSCGKSERQMKTLLKSYEADLVGKGCTLASDCIRTWIFVQNVDVNYAGIVKARRENFLGQGLTESTHYIASTGIEGRHADPKIHVLFDAYAVKGLQPGQVTYLHALSHLSPTALYGVTFERGTSVEYGDRRHLFISGTASIDHRGEVVHVGDVREQTRRMWENVEKLLEEGKAGFEDVAQMIVYLRDASDYPVVRALFAKRFPDTPIQFVVAAVCRPAWLIEMECIAIVANSNSSYESF</sequence>
<dbReference type="RefSeq" id="WP_022347307.1">
    <property type="nucleotide sequence ID" value="NZ_JGCY01000237.1"/>
</dbReference>